<keyword evidence="2" id="KW-1003">Cell membrane</keyword>
<name>A0A934IHW5_9RHOB</name>
<evidence type="ECO:0000259" key="8">
    <source>
        <dbReference type="Pfam" id="PF00892"/>
    </source>
</evidence>
<feature type="transmembrane region" description="Helical" evidence="7">
    <location>
        <begin position="37"/>
        <end position="57"/>
    </location>
</feature>
<keyword evidence="3 7" id="KW-0812">Transmembrane</keyword>
<dbReference type="EMBL" id="JAEKPD010000009">
    <property type="protein sequence ID" value="MBJ3763228.1"/>
    <property type="molecule type" value="Genomic_DNA"/>
</dbReference>
<comment type="subcellular location">
    <subcellularLocation>
        <location evidence="1">Cell membrane</location>
        <topology evidence="1">Multi-pass membrane protein</topology>
    </subcellularLocation>
</comment>
<dbReference type="InterPro" id="IPR051258">
    <property type="entry name" value="Diverse_Substrate_Transporter"/>
</dbReference>
<gene>
    <name evidence="9" type="ORF">ILP92_10770</name>
</gene>
<reference evidence="9" key="1">
    <citation type="submission" date="2020-12" db="EMBL/GenBank/DDBJ databases">
        <title>Bacterial taxonomy.</title>
        <authorList>
            <person name="Pan X."/>
        </authorList>
    </citation>
    <scope>NUCLEOTIDE SEQUENCE</scope>
    <source>
        <strain evidence="9">KCTC 52957</strain>
    </source>
</reference>
<dbReference type="Pfam" id="PF00892">
    <property type="entry name" value="EamA"/>
    <property type="match status" value="1"/>
</dbReference>
<sequence length="311" mass="31870">MNDRTTSLASLIVAVTGVLWGFYWLPVRRLETLGMPGAWGTLGIVTAAMLLLLPFAWRDRAAIRGAAAAALGSILLGGAAFTLYSVAFVYGRVAIVILLFFLTPVWSVLLARFVMDWPVPRLRLVAIVVGLAGLAVMLGGGGQGVPVPRGIGEWLALASGLLWSASTTGIRSQPVLRAGTAAFLFALGASTCALALALWLAPVPPLPSAAALTTAVGAGALWWGLSMAGLMWATGRLDPARVGILLMAEVLVGALSAALLAGETLGPFELAGGALVLAAAVLELWPVHRPEGPDSPAATGKPEPSSTGAPE</sequence>
<evidence type="ECO:0000256" key="6">
    <source>
        <dbReference type="SAM" id="MobiDB-lite"/>
    </source>
</evidence>
<proteinExistence type="predicted"/>
<feature type="transmembrane region" description="Helical" evidence="7">
    <location>
        <begin position="93"/>
        <end position="115"/>
    </location>
</feature>
<dbReference type="SUPFAM" id="SSF103481">
    <property type="entry name" value="Multidrug resistance efflux transporter EmrE"/>
    <property type="match status" value="2"/>
</dbReference>
<evidence type="ECO:0000313" key="10">
    <source>
        <dbReference type="Proteomes" id="UP000642488"/>
    </source>
</evidence>
<evidence type="ECO:0000256" key="4">
    <source>
        <dbReference type="ARBA" id="ARBA00022989"/>
    </source>
</evidence>
<evidence type="ECO:0000256" key="7">
    <source>
        <dbReference type="SAM" id="Phobius"/>
    </source>
</evidence>
<keyword evidence="4 7" id="KW-1133">Transmembrane helix</keyword>
<feature type="transmembrane region" description="Helical" evidence="7">
    <location>
        <begin position="122"/>
        <end position="139"/>
    </location>
</feature>
<feature type="transmembrane region" description="Helical" evidence="7">
    <location>
        <begin position="208"/>
        <end position="230"/>
    </location>
</feature>
<feature type="transmembrane region" description="Helical" evidence="7">
    <location>
        <begin position="242"/>
        <end position="262"/>
    </location>
</feature>
<dbReference type="GO" id="GO:0005886">
    <property type="term" value="C:plasma membrane"/>
    <property type="evidence" value="ECO:0007669"/>
    <property type="project" value="UniProtKB-SubCell"/>
</dbReference>
<evidence type="ECO:0000313" key="9">
    <source>
        <dbReference type="EMBL" id="MBJ3763228.1"/>
    </source>
</evidence>
<protein>
    <submittedName>
        <fullName evidence="9">DMT family transporter</fullName>
    </submittedName>
</protein>
<comment type="caution">
    <text evidence="9">The sequence shown here is derived from an EMBL/GenBank/DDBJ whole genome shotgun (WGS) entry which is preliminary data.</text>
</comment>
<dbReference type="AlphaFoldDB" id="A0A934IHW5"/>
<feature type="transmembrane region" description="Helical" evidence="7">
    <location>
        <begin position="151"/>
        <end position="170"/>
    </location>
</feature>
<evidence type="ECO:0000256" key="5">
    <source>
        <dbReference type="ARBA" id="ARBA00023136"/>
    </source>
</evidence>
<organism evidence="9 10">
    <name type="scientific">Palleronia pontilimi</name>
    <dbReference type="NCBI Taxonomy" id="1964209"/>
    <lineage>
        <taxon>Bacteria</taxon>
        <taxon>Pseudomonadati</taxon>
        <taxon>Pseudomonadota</taxon>
        <taxon>Alphaproteobacteria</taxon>
        <taxon>Rhodobacterales</taxon>
        <taxon>Roseobacteraceae</taxon>
        <taxon>Palleronia</taxon>
    </lineage>
</organism>
<accession>A0A934IHW5</accession>
<feature type="transmembrane region" description="Helical" evidence="7">
    <location>
        <begin position="69"/>
        <end position="87"/>
    </location>
</feature>
<dbReference type="InterPro" id="IPR000620">
    <property type="entry name" value="EamA_dom"/>
</dbReference>
<evidence type="ECO:0000256" key="2">
    <source>
        <dbReference type="ARBA" id="ARBA00022475"/>
    </source>
</evidence>
<dbReference type="Proteomes" id="UP000642488">
    <property type="component" value="Unassembled WGS sequence"/>
</dbReference>
<evidence type="ECO:0000256" key="3">
    <source>
        <dbReference type="ARBA" id="ARBA00022692"/>
    </source>
</evidence>
<evidence type="ECO:0000256" key="1">
    <source>
        <dbReference type="ARBA" id="ARBA00004651"/>
    </source>
</evidence>
<feature type="transmembrane region" description="Helical" evidence="7">
    <location>
        <begin position="7"/>
        <end position="25"/>
    </location>
</feature>
<dbReference type="PANTHER" id="PTHR42920:SF5">
    <property type="entry name" value="EAMA DOMAIN-CONTAINING PROTEIN"/>
    <property type="match status" value="1"/>
</dbReference>
<dbReference type="RefSeq" id="WP_198916402.1">
    <property type="nucleotide sequence ID" value="NZ_JAEKPD010000009.1"/>
</dbReference>
<dbReference type="InterPro" id="IPR037185">
    <property type="entry name" value="EmrE-like"/>
</dbReference>
<keyword evidence="10" id="KW-1185">Reference proteome</keyword>
<feature type="domain" description="EamA" evidence="8">
    <location>
        <begin position="10"/>
        <end position="138"/>
    </location>
</feature>
<feature type="region of interest" description="Disordered" evidence="6">
    <location>
        <begin position="290"/>
        <end position="311"/>
    </location>
</feature>
<keyword evidence="5 7" id="KW-0472">Membrane</keyword>
<feature type="transmembrane region" description="Helical" evidence="7">
    <location>
        <begin position="182"/>
        <end position="202"/>
    </location>
</feature>
<dbReference type="PANTHER" id="PTHR42920">
    <property type="entry name" value="OS03G0707200 PROTEIN-RELATED"/>
    <property type="match status" value="1"/>
</dbReference>